<dbReference type="VEuPathDB" id="TrichDB:TVAG_309860"/>
<dbReference type="InterPro" id="IPR002562">
    <property type="entry name" value="3'-5'_exonuclease_dom"/>
</dbReference>
<dbReference type="GO" id="GO:0006139">
    <property type="term" value="P:nucleobase-containing compound metabolic process"/>
    <property type="evidence" value="ECO:0007669"/>
    <property type="project" value="InterPro"/>
</dbReference>
<dbReference type="GO" id="GO:0003676">
    <property type="term" value="F:nucleic acid binding"/>
    <property type="evidence" value="ECO:0007669"/>
    <property type="project" value="InterPro"/>
</dbReference>
<protein>
    <recommendedName>
        <fullName evidence="2">3'-5' exonuclease domain-containing protein</fullName>
    </recommendedName>
</protein>
<feature type="signal peptide" evidence="1">
    <location>
        <begin position="1"/>
        <end position="26"/>
    </location>
</feature>
<dbReference type="GO" id="GO:0008408">
    <property type="term" value="F:3'-5' exonuclease activity"/>
    <property type="evidence" value="ECO:0007669"/>
    <property type="project" value="InterPro"/>
</dbReference>
<dbReference type="EMBL" id="DS113899">
    <property type="protein sequence ID" value="EAX93668.1"/>
    <property type="molecule type" value="Genomic_DNA"/>
</dbReference>
<organism evidence="4 5">
    <name type="scientific">Trichomonas vaginalis (strain ATCC PRA-98 / G3)</name>
    <dbReference type="NCBI Taxonomy" id="412133"/>
    <lineage>
        <taxon>Eukaryota</taxon>
        <taxon>Metamonada</taxon>
        <taxon>Parabasalia</taxon>
        <taxon>Trichomonadida</taxon>
        <taxon>Trichomonadidae</taxon>
        <taxon>Trichomonas</taxon>
    </lineage>
</organism>
<name>A2FN68_TRIV3</name>
<sequence length="344" mass="39073">MLTCIIIRKFVSFHISLLMIPQSVPCMITGVNHLPVTQNLNQNAFNASAMDILTRLNNGEEVRVAIDCEGFQLGYHSHSLGILQIAECFKSGFPSSNSSHVSIELQQGFLIKTPFSQQTTTYLSNILSHKNIKIIMFGCTCDIPAILEEGVNLNIKAIIDGQTYSIDRPKSLKDTIGIATNCVEYNNALRSLATKDEINFDLFYYQNKDKPDPFSIMLTQRFWNYSGNDIGLTAIGLMGALRMTSFENLIRSSNIKTQKIYDLIQRHGYIAPACENGFQYSPPYINGRIPNMEVALKLYVRCCLIEENFNLYQLFAPWDKKLSLNQIRQGKSKALNYIRNQRFY</sequence>
<evidence type="ECO:0000313" key="5">
    <source>
        <dbReference type="Proteomes" id="UP000001542"/>
    </source>
</evidence>
<dbReference type="EMBL" id="DS114296">
    <property type="protein sequence ID" value="EAX88555.1"/>
    <property type="molecule type" value="Genomic_DNA"/>
</dbReference>
<gene>
    <name evidence="4" type="ORF">TVAG_092030</name>
    <name evidence="3" type="ORF">TVAG_309860</name>
</gene>
<accession>A2FN68</accession>
<dbReference type="Pfam" id="PF01612">
    <property type="entry name" value="DNA_pol_A_exo1"/>
    <property type="match status" value="1"/>
</dbReference>
<evidence type="ECO:0000313" key="3">
    <source>
        <dbReference type="EMBL" id="EAX88555.1"/>
    </source>
</evidence>
<dbReference type="KEGG" id="tva:4751391"/>
<proteinExistence type="predicted"/>
<feature type="chain" id="PRO_5010102454" description="3'-5' exonuclease domain-containing protein" evidence="1">
    <location>
        <begin position="27"/>
        <end position="344"/>
    </location>
</feature>
<reference evidence="4" key="2">
    <citation type="journal article" date="2007" name="Science">
        <title>Draft genome sequence of the sexually transmitted pathogen Trichomonas vaginalis.</title>
        <authorList>
            <person name="Carlton J.M."/>
            <person name="Hirt R.P."/>
            <person name="Silva J.C."/>
            <person name="Delcher A.L."/>
            <person name="Schatz M."/>
            <person name="Zhao Q."/>
            <person name="Wortman J.R."/>
            <person name="Bidwell S.L."/>
            <person name="Alsmark U.C.M."/>
            <person name="Besteiro S."/>
            <person name="Sicheritz-Ponten T."/>
            <person name="Noel C.J."/>
            <person name="Dacks J.B."/>
            <person name="Foster P.G."/>
            <person name="Simillion C."/>
            <person name="Van de Peer Y."/>
            <person name="Miranda-Saavedra D."/>
            <person name="Barton G.J."/>
            <person name="Westrop G.D."/>
            <person name="Mueller S."/>
            <person name="Dessi D."/>
            <person name="Fiori P.L."/>
            <person name="Ren Q."/>
            <person name="Paulsen I."/>
            <person name="Zhang H."/>
            <person name="Bastida-Corcuera F.D."/>
            <person name="Simoes-Barbosa A."/>
            <person name="Brown M.T."/>
            <person name="Hayes R.D."/>
            <person name="Mukherjee M."/>
            <person name="Okumura C.Y."/>
            <person name="Schneider R."/>
            <person name="Smith A.J."/>
            <person name="Vanacova S."/>
            <person name="Villalvazo M."/>
            <person name="Haas B.J."/>
            <person name="Pertea M."/>
            <person name="Feldblyum T.V."/>
            <person name="Utterback T.R."/>
            <person name="Shu C.L."/>
            <person name="Osoegawa K."/>
            <person name="de Jong P.J."/>
            <person name="Hrdy I."/>
            <person name="Horvathova L."/>
            <person name="Zubacova Z."/>
            <person name="Dolezal P."/>
            <person name="Malik S.B."/>
            <person name="Logsdon J.M. Jr."/>
            <person name="Henze K."/>
            <person name="Gupta A."/>
            <person name="Wang C.C."/>
            <person name="Dunne R.L."/>
            <person name="Upcroft J.A."/>
            <person name="Upcroft P."/>
            <person name="White O."/>
            <person name="Salzberg S.L."/>
            <person name="Tang P."/>
            <person name="Chiu C.-H."/>
            <person name="Lee Y.-S."/>
            <person name="Embley T.M."/>
            <person name="Coombs G.H."/>
            <person name="Mottram J.C."/>
            <person name="Tachezy J."/>
            <person name="Fraser-Liggett C.M."/>
            <person name="Johnson P.J."/>
        </authorList>
    </citation>
    <scope>NUCLEOTIDE SEQUENCE [LARGE SCALE GENOMIC DNA]</scope>
    <source>
        <strain evidence="4">G3</strain>
    </source>
</reference>
<evidence type="ECO:0000256" key="1">
    <source>
        <dbReference type="SAM" id="SignalP"/>
    </source>
</evidence>
<reference evidence="4" key="1">
    <citation type="submission" date="2006-10" db="EMBL/GenBank/DDBJ databases">
        <authorList>
            <person name="Amadeo P."/>
            <person name="Zhao Q."/>
            <person name="Wortman J."/>
            <person name="Fraser-Liggett C."/>
            <person name="Carlton J."/>
        </authorList>
    </citation>
    <scope>NUCLEOTIDE SEQUENCE</scope>
    <source>
        <strain evidence="4">G3</strain>
    </source>
</reference>
<dbReference type="VEuPathDB" id="TrichDB:TVAGG3_0585190"/>
<dbReference type="InterPro" id="IPR012337">
    <property type="entry name" value="RNaseH-like_sf"/>
</dbReference>
<dbReference type="KEGG" id="tva:4746219"/>
<evidence type="ECO:0000259" key="2">
    <source>
        <dbReference type="Pfam" id="PF01612"/>
    </source>
</evidence>
<keyword evidence="1" id="KW-0732">Signal</keyword>
<feature type="domain" description="3'-5' exonuclease" evidence="2">
    <location>
        <begin position="51"/>
        <end position="230"/>
    </location>
</feature>
<dbReference type="Proteomes" id="UP000001542">
    <property type="component" value="Unassembled WGS sequence"/>
</dbReference>
<keyword evidence="5" id="KW-1185">Reference proteome</keyword>
<dbReference type="RefSeq" id="XP_001306598.1">
    <property type="nucleotide sequence ID" value="XM_001306597.1"/>
</dbReference>
<dbReference type="AlphaFoldDB" id="A2FN68"/>
<evidence type="ECO:0000313" key="4">
    <source>
        <dbReference type="EMBL" id="EAX93668.1"/>
    </source>
</evidence>
<dbReference type="SUPFAM" id="SSF53098">
    <property type="entry name" value="Ribonuclease H-like"/>
    <property type="match status" value="1"/>
</dbReference>